<feature type="region of interest" description="Disordered" evidence="1">
    <location>
        <begin position="393"/>
        <end position="416"/>
    </location>
</feature>
<dbReference type="AlphaFoldDB" id="A0A3N4KTG2"/>
<feature type="compositionally biased region" description="Acidic residues" evidence="1">
    <location>
        <begin position="296"/>
        <end position="322"/>
    </location>
</feature>
<dbReference type="EMBL" id="ML119127">
    <property type="protein sequence ID" value="RPB12699.1"/>
    <property type="molecule type" value="Genomic_DNA"/>
</dbReference>
<reference evidence="3 4" key="1">
    <citation type="journal article" date="2018" name="Nat. Ecol. Evol.">
        <title>Pezizomycetes genomes reveal the molecular basis of ectomycorrhizal truffle lifestyle.</title>
        <authorList>
            <person name="Murat C."/>
            <person name="Payen T."/>
            <person name="Noel B."/>
            <person name="Kuo A."/>
            <person name="Morin E."/>
            <person name="Chen J."/>
            <person name="Kohler A."/>
            <person name="Krizsan K."/>
            <person name="Balestrini R."/>
            <person name="Da Silva C."/>
            <person name="Montanini B."/>
            <person name="Hainaut M."/>
            <person name="Levati E."/>
            <person name="Barry K.W."/>
            <person name="Belfiori B."/>
            <person name="Cichocki N."/>
            <person name="Clum A."/>
            <person name="Dockter R.B."/>
            <person name="Fauchery L."/>
            <person name="Guy J."/>
            <person name="Iotti M."/>
            <person name="Le Tacon F."/>
            <person name="Lindquist E.A."/>
            <person name="Lipzen A."/>
            <person name="Malagnac F."/>
            <person name="Mello A."/>
            <person name="Molinier V."/>
            <person name="Miyauchi S."/>
            <person name="Poulain J."/>
            <person name="Riccioni C."/>
            <person name="Rubini A."/>
            <person name="Sitrit Y."/>
            <person name="Splivallo R."/>
            <person name="Traeger S."/>
            <person name="Wang M."/>
            <person name="Zifcakova L."/>
            <person name="Wipf D."/>
            <person name="Zambonelli A."/>
            <person name="Paolocci F."/>
            <person name="Nowrousian M."/>
            <person name="Ottonello S."/>
            <person name="Baldrian P."/>
            <person name="Spatafora J.W."/>
            <person name="Henrissat B."/>
            <person name="Nagy L.G."/>
            <person name="Aury J.M."/>
            <person name="Wincker P."/>
            <person name="Grigoriev I.V."/>
            <person name="Bonfante P."/>
            <person name="Martin F.M."/>
        </authorList>
    </citation>
    <scope>NUCLEOTIDE SEQUENCE [LARGE SCALE GENOMIC DNA]</scope>
    <source>
        <strain evidence="3 4">CCBAS932</strain>
    </source>
</reference>
<feature type="compositionally biased region" description="Basic residues" evidence="1">
    <location>
        <begin position="254"/>
        <end position="263"/>
    </location>
</feature>
<feature type="compositionally biased region" description="Basic and acidic residues" evidence="1">
    <location>
        <begin position="220"/>
        <end position="236"/>
    </location>
</feature>
<evidence type="ECO:0000256" key="2">
    <source>
        <dbReference type="SAM" id="Phobius"/>
    </source>
</evidence>
<dbReference type="Proteomes" id="UP000277580">
    <property type="component" value="Unassembled WGS sequence"/>
</dbReference>
<dbReference type="InParanoid" id="A0A3N4KTG2"/>
<accession>A0A3N4KTG2</accession>
<keyword evidence="4" id="KW-1185">Reference proteome</keyword>
<protein>
    <submittedName>
        <fullName evidence="3">Uncharacterized protein</fullName>
    </submittedName>
</protein>
<feature type="transmembrane region" description="Helical" evidence="2">
    <location>
        <begin position="76"/>
        <end position="98"/>
    </location>
</feature>
<keyword evidence="2" id="KW-0472">Membrane</keyword>
<proteinExistence type="predicted"/>
<evidence type="ECO:0000313" key="3">
    <source>
        <dbReference type="EMBL" id="RPB12699.1"/>
    </source>
</evidence>
<feature type="compositionally biased region" description="Low complexity" evidence="1">
    <location>
        <begin position="402"/>
        <end position="416"/>
    </location>
</feature>
<feature type="region of interest" description="Disordered" evidence="1">
    <location>
        <begin position="210"/>
        <end position="336"/>
    </location>
</feature>
<dbReference type="OrthoDB" id="5393404at2759"/>
<gene>
    <name evidence="3" type="ORF">P167DRAFT_535707</name>
</gene>
<sequence length="416" mass="44440">MAPVVSTLSGRADSSLHELLARIDGDVSTLTARALSAFNELLSHDSPLSARSDLAPRSNLEPRNNGPYVHPKSMSAGVLVIFSLLGASIGLLVLWLFVMKGGFIWKPTDWEDYKSSVLRRPGERPDDAITVFSDGSTRRAGGSTAGARTVVLGELDTTYTKSHVHKTFGPRPMGKKKTSVWGRGEGSIWGRLRGGGLNDNDTVVMREKEMRQVSGGGHSFVDKQEPARPRGWKPEDSDLSGYPDLGRGETTVRHPAKVRHSKSRAAASAAPASRPGRVKSTRTQKPPPQPKRIPSPEEEYTSSDTDTESDTESESDSDDDSIDQSQLGMAKGNKTYAHPLPMENILAGRSQAPIERNGGGAGGTYGSGVPVGHLVPIGPRALVHGGSREVVRAGRGYRKGSEGSLSSMDSIGSSRV</sequence>
<evidence type="ECO:0000256" key="1">
    <source>
        <dbReference type="SAM" id="MobiDB-lite"/>
    </source>
</evidence>
<name>A0A3N4KTG2_9PEZI</name>
<keyword evidence="2" id="KW-0812">Transmembrane</keyword>
<evidence type="ECO:0000313" key="4">
    <source>
        <dbReference type="Proteomes" id="UP000277580"/>
    </source>
</evidence>
<feature type="compositionally biased region" description="Low complexity" evidence="1">
    <location>
        <begin position="264"/>
        <end position="275"/>
    </location>
</feature>
<organism evidence="3 4">
    <name type="scientific">Morchella conica CCBAS932</name>
    <dbReference type="NCBI Taxonomy" id="1392247"/>
    <lineage>
        <taxon>Eukaryota</taxon>
        <taxon>Fungi</taxon>
        <taxon>Dikarya</taxon>
        <taxon>Ascomycota</taxon>
        <taxon>Pezizomycotina</taxon>
        <taxon>Pezizomycetes</taxon>
        <taxon>Pezizales</taxon>
        <taxon>Morchellaceae</taxon>
        <taxon>Morchella</taxon>
    </lineage>
</organism>
<keyword evidence="2" id="KW-1133">Transmembrane helix</keyword>
<dbReference type="STRING" id="1392247.A0A3N4KTG2"/>